<dbReference type="AlphaFoldDB" id="A0A8J3VZQ8"/>
<dbReference type="Proteomes" id="UP000610966">
    <property type="component" value="Unassembled WGS sequence"/>
</dbReference>
<reference evidence="1" key="1">
    <citation type="submission" date="2021-01" db="EMBL/GenBank/DDBJ databases">
        <title>Whole genome shotgun sequence of Sphaerimonospora thailandensis NBRC 107569.</title>
        <authorList>
            <person name="Komaki H."/>
            <person name="Tamura T."/>
        </authorList>
    </citation>
    <scope>NUCLEOTIDE SEQUENCE</scope>
    <source>
        <strain evidence="1">NBRC 107569</strain>
    </source>
</reference>
<proteinExistence type="predicted"/>
<gene>
    <name evidence="1" type="ORF">Mth01_25610</name>
</gene>
<evidence type="ECO:0000313" key="1">
    <source>
        <dbReference type="EMBL" id="GIH70308.1"/>
    </source>
</evidence>
<accession>A0A8J3VZQ8</accession>
<protein>
    <submittedName>
        <fullName evidence="1">Uncharacterized protein</fullName>
    </submittedName>
</protein>
<keyword evidence="2" id="KW-1185">Reference proteome</keyword>
<dbReference type="EMBL" id="BOOG01000021">
    <property type="protein sequence ID" value="GIH70308.1"/>
    <property type="molecule type" value="Genomic_DNA"/>
</dbReference>
<evidence type="ECO:0000313" key="2">
    <source>
        <dbReference type="Proteomes" id="UP000610966"/>
    </source>
</evidence>
<comment type="caution">
    <text evidence="1">The sequence shown here is derived from an EMBL/GenBank/DDBJ whole genome shotgun (WGS) entry which is preliminary data.</text>
</comment>
<sequence>MTDPFNLRDTLTASIGAVHAQVAINAVATWARAQAAVFELGDDRKPWEAVHNAATWRHVARMMTAYGAAPPAPDPTELVAKIWGVLADAGHTPATDSPTSDGFLVGHMPGAVLVALARGTGLTGTPWAAVQRQMLDRWAATLTNAGYQPKIVGDTEAPPALYIALTS</sequence>
<dbReference type="RefSeq" id="WP_204016027.1">
    <property type="nucleotide sequence ID" value="NZ_BOOG01000021.1"/>
</dbReference>
<name>A0A8J3VZQ8_9ACTN</name>
<organism evidence="1 2">
    <name type="scientific">Sphaerimonospora thailandensis</name>
    <dbReference type="NCBI Taxonomy" id="795644"/>
    <lineage>
        <taxon>Bacteria</taxon>
        <taxon>Bacillati</taxon>
        <taxon>Actinomycetota</taxon>
        <taxon>Actinomycetes</taxon>
        <taxon>Streptosporangiales</taxon>
        <taxon>Streptosporangiaceae</taxon>
        <taxon>Sphaerimonospora</taxon>
    </lineage>
</organism>